<dbReference type="Pfam" id="PF22967">
    <property type="entry name" value="Ig_NUP210_1st"/>
    <property type="match status" value="1"/>
</dbReference>
<sequence>MGSPPAAAAAVAAAVAVVAALLSASAAANPAGGPHMADLSVLLPPRMTKPVEYRLIGGDGCFSWSWDHHDLISVKPEYNDSSRCSTSARLASISPYNGRRETSVYATDIISGIMIHCKVFVDKISRIRIFHHAVKIDLDEIATLRVHAFDDEENIFSSLVGLQFLWHLSPRLLDNSSHHLVHIPLKETHLSDCGGFCGDMNVRFELEDKNLGSDFFVVKGIEIGQEVVKAQLFEPQFEHVIDTITLTVAEAMSLEPPSPVLVTVGVLVKFKLKVFQQKVAQVVKLPSPYHRWHATNSSVAQVDSSLGISRALSLGFTKVVVEDTRVEGHEQVSSLHVVIPRTLFLYLVPIMDDSAHLHGITNIPSSKVWYVYPGRKYMVLAKAFAEGFDAREIYITEENELKLESSTMEFWNLSRVPDSSIGSYEVQTSRLLNPVSQGKGHLVASLTYRTEASGPAKALKIVQEVNVCSKVKAFWDEGLENSNVIHLPWVPGVYQEIELKAIGGCGKMLDDYKLFSSDEDVASVSDSRIVRAKKPGQAVIRVVSAFDFLNFDEVIVEVSIPSVLSILPVFPVEVPVGTRLHASAALKTSTGHSFSRCDHFNAFIRWSILSDNESFHILNTAVASSVEDIKRSAGSWGQNGNPCAWISLNASAAGRSTVVATFAFDSDSNIENLGPISLKATSKISAYYPLVVLQGGNGNHFGGYWFDLSGIHSRIEKMDDNIPKELYLVPRSAMDVFLFGGPERWDQVVDFVETVDVIGESKNHITSSTAVQKLSSGIFRVSCPSKVNYKLLFSRGNMIGKDHPVPAIAKSEFSVVCDFPSEITLIANENENQLDILEAASKADRGPDRLQASPVVISNGRNIRLAAVGIHGNGRFFANSSSLCLKWEATGCEGLAYFDETKSSEMLDESAWERFLVLQNSTGVCTVRATVIGFSPKFAGQTHEEERTFHTLTDAIQLQLVSSLRVTPEYVLLVFHPDAQENLIVSGGTCSLDASTNDTHVVQIVKHPGKSLCSQLILGANGLGKAIVTIQDVGLSPRATTHSLARVANVDWIQIIAEEHISLMEGSTKDFQILAGTQDGQTFGDSQFKYMGIELHLGDEILELISPMDSMDGSKFSIKAAKTGITSLYVSTRQHSGQRVLSQVVKVEVYKPLQIHPEYIYLTPGASFVLSVKGGPKTGVYIEFSSLNMEIVEVQNATGKLSAKAVGNSGDLFSFYETCQSYSWVISDEKVVIFQSAKSWQYRLGQGLYSEGKNNPWFSNGSGNSCINHMIGRSAGKTKVSISVTCDFLLPGTTGSVVSYNASKTILVVPDPPLALVLPMTWLFPPFYTTTSLLPRSANSLGEPDSHDLESSVGYSLLRGSGRSGSVIQDASIIDGSKIRTGESNAVDCIQAKDHSTGRTEIASCLRVAEVAQARIAAAESSVQIAYLSVNDRVELDIKYADELGYTFHEAHGVAPVKIETNYPDVVSILMPRDFNGTYGTHERFVLQARSHGTALIRLHINHIPNKADFIMVSVGAQMYPRDVILHSGQHLNFTIIGDSHNNATVLGMNTHGSGHWLSSNEKIVHVNRVTGEAQARSEGVAEVIFKGSNLKVQTTVSVLKVNQIVVDAPGETLTNAAGPPDGYKFSVRFSDSTEHNTGSSVSPIDVPFECMVDPSFVGYVEPWTDHAAKKSYCLFHPYPPAQLLPVKLNPKEGFLHILVRANLKEDPKVTGSAHALFVKGFYIKEPGKGGYLVQLNLTPSCNHSIITIGGNTDVELFWNAKDLLSVSRVDTNENKGVPSRIVYRVEALKRQPFSDKVTIVLPATGQTEEVEISYDTGEEAEPSSSWGLSTVVVILTSIIVLVVTVAFMKSLERPSRRAPPRNAAASTPVRAPAASPAPMADPASPANGQLSPRTPQPFMEYVRRTIDDTPYYKRDGRRRFNPQNTY</sequence>
<evidence type="ECO:0000259" key="14">
    <source>
        <dbReference type="Pfam" id="PF22969"/>
    </source>
</evidence>
<dbReference type="InterPro" id="IPR055097">
    <property type="entry name" value="Ig_NUP210_2nd"/>
</dbReference>
<dbReference type="PANTHER" id="PTHR23019">
    <property type="entry name" value="NUCLEAR PORE MEMBRANE GLYCOPROTEIN GP210-RELATED"/>
    <property type="match status" value="1"/>
</dbReference>
<feature type="region of interest" description="Disordered" evidence="9">
    <location>
        <begin position="1854"/>
        <end position="1906"/>
    </location>
</feature>
<keyword evidence="6 10" id="KW-0472">Membrane</keyword>
<keyword evidence="4 11" id="KW-0732">Signal</keyword>
<evidence type="ECO:0000259" key="13">
    <source>
        <dbReference type="Pfam" id="PF22967"/>
    </source>
</evidence>
<keyword evidence="7" id="KW-0325">Glycoprotein</keyword>
<evidence type="ECO:0000256" key="11">
    <source>
        <dbReference type="SAM" id="SignalP"/>
    </source>
</evidence>
<feature type="domain" description="NUP210 Ig-like" evidence="14">
    <location>
        <begin position="142"/>
        <end position="240"/>
    </location>
</feature>
<keyword evidence="5 10" id="KW-1133">Transmembrane helix</keyword>
<dbReference type="InterPro" id="IPR008964">
    <property type="entry name" value="Invasin/intimin_cell_adhesion"/>
</dbReference>
<evidence type="ECO:0000256" key="7">
    <source>
        <dbReference type="ARBA" id="ARBA00023180"/>
    </source>
</evidence>
<evidence type="ECO:0000256" key="9">
    <source>
        <dbReference type="SAM" id="MobiDB-lite"/>
    </source>
</evidence>
<keyword evidence="18" id="KW-1185">Reference proteome</keyword>
<evidence type="ECO:0000256" key="8">
    <source>
        <dbReference type="ARBA" id="ARBA00023242"/>
    </source>
</evidence>
<dbReference type="PANTHER" id="PTHR23019:SF0">
    <property type="entry name" value="NUCLEAR PORE MEMBRANE GLYCOPROTEIN 210"/>
    <property type="match status" value="1"/>
</dbReference>
<dbReference type="InterPro" id="IPR055099">
    <property type="entry name" value="Ig_NUP210_7th"/>
</dbReference>
<dbReference type="OrthoDB" id="361283at2759"/>
<proteinExistence type="inferred from homology"/>
<feature type="domain" description="NUP210 Ig-like" evidence="13">
    <location>
        <begin position="39"/>
        <end position="122"/>
    </location>
</feature>
<comment type="similarity">
    <text evidence="2">Belongs to the NUP210 family.</text>
</comment>
<evidence type="ECO:0000256" key="5">
    <source>
        <dbReference type="ARBA" id="ARBA00022989"/>
    </source>
</evidence>
<dbReference type="Pfam" id="PF24427">
    <property type="entry name" value="Ig_GP210_16th"/>
    <property type="match status" value="1"/>
</dbReference>
<comment type="subcellular location">
    <subcellularLocation>
        <location evidence="1">Nucleus membrane</location>
        <topology evidence="1">Single-pass membrane protein</topology>
    </subcellularLocation>
</comment>
<accession>A0A3L6T4Q0</accession>
<feature type="transmembrane region" description="Helical" evidence="10">
    <location>
        <begin position="1827"/>
        <end position="1848"/>
    </location>
</feature>
<feature type="domain" description="Nuclear pore complex protein GP210 Ig-like" evidence="15">
    <location>
        <begin position="1600"/>
        <end position="1719"/>
    </location>
</feature>
<dbReference type="InterPro" id="IPR056232">
    <property type="entry name" value="Ig_GP210_15th"/>
</dbReference>
<dbReference type="GO" id="GO:0031965">
    <property type="term" value="C:nuclear membrane"/>
    <property type="evidence" value="ECO:0007669"/>
    <property type="project" value="UniProtKB-SubCell"/>
</dbReference>
<dbReference type="SUPFAM" id="SSF49373">
    <property type="entry name" value="Invasin/intimin cell-adhesion fragments"/>
    <property type="match status" value="1"/>
</dbReference>
<dbReference type="InterPro" id="IPR045197">
    <property type="entry name" value="NUP210-like"/>
</dbReference>
<evidence type="ECO:0000259" key="15">
    <source>
        <dbReference type="Pfam" id="PF24425"/>
    </source>
</evidence>
<organism evidence="17 18">
    <name type="scientific">Panicum miliaceum</name>
    <name type="common">Proso millet</name>
    <name type="synonym">Broomcorn millet</name>
    <dbReference type="NCBI Taxonomy" id="4540"/>
    <lineage>
        <taxon>Eukaryota</taxon>
        <taxon>Viridiplantae</taxon>
        <taxon>Streptophyta</taxon>
        <taxon>Embryophyta</taxon>
        <taxon>Tracheophyta</taxon>
        <taxon>Spermatophyta</taxon>
        <taxon>Magnoliopsida</taxon>
        <taxon>Liliopsida</taxon>
        <taxon>Poales</taxon>
        <taxon>Poaceae</taxon>
        <taxon>PACMAD clade</taxon>
        <taxon>Panicoideae</taxon>
        <taxon>Panicodae</taxon>
        <taxon>Paniceae</taxon>
        <taxon>Panicinae</taxon>
        <taxon>Panicum</taxon>
        <taxon>Panicum sect. Panicum</taxon>
    </lineage>
</organism>
<feature type="domain" description="NUP210 Ig-like" evidence="12">
    <location>
        <begin position="722"/>
        <end position="818"/>
    </location>
</feature>
<name>A0A3L6T4Q0_PANMI</name>
<evidence type="ECO:0000256" key="2">
    <source>
        <dbReference type="ARBA" id="ARBA00007313"/>
    </source>
</evidence>
<comment type="caution">
    <text evidence="17">The sequence shown here is derived from an EMBL/GenBank/DDBJ whole genome shotgun (WGS) entry which is preliminary data.</text>
</comment>
<evidence type="ECO:0000256" key="3">
    <source>
        <dbReference type="ARBA" id="ARBA00022692"/>
    </source>
</evidence>
<protein>
    <recommendedName>
        <fullName evidence="19">Nuclear pore complex protein GP210</fullName>
    </recommendedName>
</protein>
<evidence type="ECO:0000256" key="1">
    <source>
        <dbReference type="ARBA" id="ARBA00004590"/>
    </source>
</evidence>
<feature type="chain" id="PRO_5018140248" description="Nuclear pore complex protein GP210" evidence="11">
    <location>
        <begin position="28"/>
        <end position="1927"/>
    </location>
</feature>
<dbReference type="Pfam" id="PF24425">
    <property type="entry name" value="Ig_GP210_15th"/>
    <property type="match status" value="1"/>
</dbReference>
<dbReference type="Proteomes" id="UP000275267">
    <property type="component" value="Unassembled WGS sequence"/>
</dbReference>
<evidence type="ECO:0000313" key="17">
    <source>
        <dbReference type="EMBL" id="RLN33142.1"/>
    </source>
</evidence>
<feature type="domain" description="Nuclear pore complex protein GP210 C-terminal Ig-like" evidence="16">
    <location>
        <begin position="1734"/>
        <end position="1816"/>
    </location>
</feature>
<dbReference type="STRING" id="4540.A0A3L6T4Q0"/>
<reference evidence="18" key="1">
    <citation type="journal article" date="2019" name="Nat. Commun.">
        <title>The genome of broomcorn millet.</title>
        <authorList>
            <person name="Zou C."/>
            <person name="Miki D."/>
            <person name="Li D."/>
            <person name="Tang Q."/>
            <person name="Xiao L."/>
            <person name="Rajput S."/>
            <person name="Deng P."/>
            <person name="Jia W."/>
            <person name="Huang R."/>
            <person name="Zhang M."/>
            <person name="Sun Y."/>
            <person name="Hu J."/>
            <person name="Fu X."/>
            <person name="Schnable P.S."/>
            <person name="Li F."/>
            <person name="Zhang H."/>
            <person name="Feng B."/>
            <person name="Zhu X."/>
            <person name="Liu R."/>
            <person name="Schnable J.C."/>
            <person name="Zhu J.-K."/>
            <person name="Zhang H."/>
        </authorList>
    </citation>
    <scope>NUCLEOTIDE SEQUENCE [LARGE SCALE GENOMIC DNA]</scope>
</reference>
<feature type="signal peptide" evidence="11">
    <location>
        <begin position="1"/>
        <end position="27"/>
    </location>
</feature>
<dbReference type="EMBL" id="PQIB02000002">
    <property type="protein sequence ID" value="RLN33142.1"/>
    <property type="molecule type" value="Genomic_DNA"/>
</dbReference>
<feature type="compositionally biased region" description="Low complexity" evidence="9">
    <location>
        <begin position="1861"/>
        <end position="1887"/>
    </location>
</feature>
<dbReference type="Pfam" id="PF22962">
    <property type="entry name" value="Ig_NUP210_7th"/>
    <property type="match status" value="1"/>
</dbReference>
<keyword evidence="8" id="KW-0539">Nucleus</keyword>
<evidence type="ECO:0000313" key="18">
    <source>
        <dbReference type="Proteomes" id="UP000275267"/>
    </source>
</evidence>
<evidence type="ECO:0000256" key="10">
    <source>
        <dbReference type="SAM" id="Phobius"/>
    </source>
</evidence>
<evidence type="ECO:0000259" key="16">
    <source>
        <dbReference type="Pfam" id="PF24427"/>
    </source>
</evidence>
<gene>
    <name evidence="17" type="ORF">C2845_PM03G27570</name>
</gene>
<evidence type="ECO:0000256" key="4">
    <source>
        <dbReference type="ARBA" id="ARBA00022729"/>
    </source>
</evidence>
<dbReference type="InterPro" id="IPR055096">
    <property type="entry name" value="Ig_NUP210_1st"/>
</dbReference>
<dbReference type="InterPro" id="IPR056233">
    <property type="entry name" value="Ig_GP210_16th"/>
</dbReference>
<dbReference type="Pfam" id="PF22969">
    <property type="entry name" value="Ig_NUP210_2nd"/>
    <property type="match status" value="1"/>
</dbReference>
<keyword evidence="3 10" id="KW-0812">Transmembrane</keyword>
<evidence type="ECO:0000256" key="6">
    <source>
        <dbReference type="ARBA" id="ARBA00023136"/>
    </source>
</evidence>
<evidence type="ECO:0008006" key="19">
    <source>
        <dbReference type="Google" id="ProtNLM"/>
    </source>
</evidence>
<evidence type="ECO:0000259" key="12">
    <source>
        <dbReference type="Pfam" id="PF22962"/>
    </source>
</evidence>